<dbReference type="AlphaFoldDB" id="A0A3B0W5M1"/>
<feature type="non-terminal residue" evidence="2">
    <location>
        <position position="1"/>
    </location>
</feature>
<dbReference type="EMBL" id="UOFA01000251">
    <property type="protein sequence ID" value="VAW46027.1"/>
    <property type="molecule type" value="Genomic_DNA"/>
</dbReference>
<name>A0A3B0W5M1_9ZZZZ</name>
<keyword evidence="1" id="KW-1133">Transmembrane helix</keyword>
<keyword evidence="1" id="KW-0812">Transmembrane</keyword>
<sequence length="143" mass="15597">NQWVNPREHANNSELASKHGASQVGKPLRMTVPQQGIQYSFEKLYANQSDSHAGFQIRYAASSHVGLLISVISVLMIWLVIFAIKSTQLSSRILVPVFILGLVGLVLSLAYLKSNPVAPLSTALAGGVVFLAMLLLPKFRNKQ</sequence>
<protein>
    <submittedName>
        <fullName evidence="2">Uncharacterized protein</fullName>
    </submittedName>
</protein>
<proteinExistence type="predicted"/>
<feature type="transmembrane region" description="Helical" evidence="1">
    <location>
        <begin position="93"/>
        <end position="112"/>
    </location>
</feature>
<gene>
    <name evidence="2" type="ORF">MNBD_GAMMA02-690</name>
</gene>
<feature type="transmembrane region" description="Helical" evidence="1">
    <location>
        <begin position="118"/>
        <end position="136"/>
    </location>
</feature>
<evidence type="ECO:0000256" key="1">
    <source>
        <dbReference type="SAM" id="Phobius"/>
    </source>
</evidence>
<reference evidence="2" key="1">
    <citation type="submission" date="2018-06" db="EMBL/GenBank/DDBJ databases">
        <authorList>
            <person name="Zhirakovskaya E."/>
        </authorList>
    </citation>
    <scope>NUCLEOTIDE SEQUENCE</scope>
</reference>
<accession>A0A3B0W5M1</accession>
<organism evidence="2">
    <name type="scientific">hydrothermal vent metagenome</name>
    <dbReference type="NCBI Taxonomy" id="652676"/>
    <lineage>
        <taxon>unclassified sequences</taxon>
        <taxon>metagenomes</taxon>
        <taxon>ecological metagenomes</taxon>
    </lineage>
</organism>
<feature type="transmembrane region" description="Helical" evidence="1">
    <location>
        <begin position="65"/>
        <end position="84"/>
    </location>
</feature>
<evidence type="ECO:0000313" key="2">
    <source>
        <dbReference type="EMBL" id="VAW46027.1"/>
    </source>
</evidence>
<keyword evidence="1" id="KW-0472">Membrane</keyword>